<keyword evidence="2" id="KW-1185">Reference proteome</keyword>
<dbReference type="AlphaFoldDB" id="A0AAV1JXV2"/>
<organism evidence="1 2">
    <name type="scientific">Leptosia nina</name>
    <dbReference type="NCBI Taxonomy" id="320188"/>
    <lineage>
        <taxon>Eukaryota</taxon>
        <taxon>Metazoa</taxon>
        <taxon>Ecdysozoa</taxon>
        <taxon>Arthropoda</taxon>
        <taxon>Hexapoda</taxon>
        <taxon>Insecta</taxon>
        <taxon>Pterygota</taxon>
        <taxon>Neoptera</taxon>
        <taxon>Endopterygota</taxon>
        <taxon>Lepidoptera</taxon>
        <taxon>Glossata</taxon>
        <taxon>Ditrysia</taxon>
        <taxon>Papilionoidea</taxon>
        <taxon>Pieridae</taxon>
        <taxon>Pierinae</taxon>
        <taxon>Leptosia</taxon>
    </lineage>
</organism>
<name>A0AAV1JXV2_9NEOP</name>
<dbReference type="Proteomes" id="UP001497472">
    <property type="component" value="Unassembled WGS sequence"/>
</dbReference>
<evidence type="ECO:0000313" key="1">
    <source>
        <dbReference type="EMBL" id="CAK1554365.1"/>
    </source>
</evidence>
<dbReference type="EMBL" id="CAVLEF010000278">
    <property type="protein sequence ID" value="CAK1554365.1"/>
    <property type="molecule type" value="Genomic_DNA"/>
</dbReference>
<accession>A0AAV1JXV2</accession>
<evidence type="ECO:0000313" key="2">
    <source>
        <dbReference type="Proteomes" id="UP001497472"/>
    </source>
</evidence>
<reference evidence="1 2" key="1">
    <citation type="submission" date="2023-11" db="EMBL/GenBank/DDBJ databases">
        <authorList>
            <person name="Okamura Y."/>
        </authorList>
    </citation>
    <scope>NUCLEOTIDE SEQUENCE [LARGE SCALE GENOMIC DNA]</scope>
</reference>
<sequence>MVDLFVNNNHLYILCKTCESVLMYGKSILPAECDTRICDSDCRFLNVNNAKYGAFIWDNSEAHKFLQELHRNHEQVWLLGSPEALYTSVHGKAKVVMELL</sequence>
<comment type="caution">
    <text evidence="1">The sequence shown here is derived from an EMBL/GenBank/DDBJ whole genome shotgun (WGS) entry which is preliminary data.</text>
</comment>
<protein>
    <submittedName>
        <fullName evidence="1">Uncharacterized protein</fullName>
    </submittedName>
</protein>
<gene>
    <name evidence="1" type="ORF">LNINA_LOCUS13286</name>
</gene>
<proteinExistence type="predicted"/>